<dbReference type="Proteomes" id="UP001054902">
    <property type="component" value="Unassembled WGS sequence"/>
</dbReference>
<dbReference type="Gene3D" id="2.80.10.50">
    <property type="match status" value="1"/>
</dbReference>
<feature type="transmembrane region" description="Helical" evidence="2">
    <location>
        <begin position="677"/>
        <end position="698"/>
    </location>
</feature>
<evidence type="ECO:0000313" key="4">
    <source>
        <dbReference type="Proteomes" id="UP001054902"/>
    </source>
</evidence>
<evidence type="ECO:0000313" key="3">
    <source>
        <dbReference type="EMBL" id="GFH54835.1"/>
    </source>
</evidence>
<organism evidence="3 4">
    <name type="scientific">Chaetoceros tenuissimus</name>
    <dbReference type="NCBI Taxonomy" id="426638"/>
    <lineage>
        <taxon>Eukaryota</taxon>
        <taxon>Sar</taxon>
        <taxon>Stramenopiles</taxon>
        <taxon>Ochrophyta</taxon>
        <taxon>Bacillariophyta</taxon>
        <taxon>Coscinodiscophyceae</taxon>
        <taxon>Chaetocerotophycidae</taxon>
        <taxon>Chaetocerotales</taxon>
        <taxon>Chaetocerotaceae</taxon>
        <taxon>Chaetoceros</taxon>
    </lineage>
</organism>
<keyword evidence="4" id="KW-1185">Reference proteome</keyword>
<feature type="compositionally biased region" description="Low complexity" evidence="1">
    <location>
        <begin position="265"/>
        <end position="328"/>
    </location>
</feature>
<keyword evidence="2" id="KW-0812">Transmembrane</keyword>
<feature type="compositionally biased region" description="Low complexity" evidence="1">
    <location>
        <begin position="439"/>
        <end position="456"/>
    </location>
</feature>
<protein>
    <submittedName>
        <fullName evidence="3">Uncharacterized protein</fullName>
    </submittedName>
</protein>
<keyword evidence="2" id="KW-1133">Transmembrane helix</keyword>
<dbReference type="SUPFAM" id="SSF50370">
    <property type="entry name" value="Ricin B-like lectins"/>
    <property type="match status" value="1"/>
</dbReference>
<dbReference type="PROSITE" id="PS50231">
    <property type="entry name" value="RICIN_B_LECTIN"/>
    <property type="match status" value="1"/>
</dbReference>
<keyword evidence="2" id="KW-0472">Membrane</keyword>
<feature type="region of interest" description="Disordered" evidence="1">
    <location>
        <begin position="149"/>
        <end position="333"/>
    </location>
</feature>
<reference evidence="3 4" key="1">
    <citation type="journal article" date="2021" name="Sci. Rep.">
        <title>The genome of the diatom Chaetoceros tenuissimus carries an ancient integrated fragment of an extant virus.</title>
        <authorList>
            <person name="Hongo Y."/>
            <person name="Kimura K."/>
            <person name="Takaki Y."/>
            <person name="Yoshida Y."/>
            <person name="Baba S."/>
            <person name="Kobayashi G."/>
            <person name="Nagasaki K."/>
            <person name="Hano T."/>
            <person name="Tomaru Y."/>
        </authorList>
    </citation>
    <scope>NUCLEOTIDE SEQUENCE [LARGE SCALE GENOMIC DNA]</scope>
    <source>
        <strain evidence="3 4">NIES-3715</strain>
    </source>
</reference>
<gene>
    <name evidence="3" type="ORF">CTEN210_11311</name>
</gene>
<feature type="compositionally biased region" description="Low complexity" evidence="1">
    <location>
        <begin position="182"/>
        <end position="194"/>
    </location>
</feature>
<dbReference type="InterPro" id="IPR035992">
    <property type="entry name" value="Ricin_B-like_lectins"/>
</dbReference>
<evidence type="ECO:0000256" key="1">
    <source>
        <dbReference type="SAM" id="MobiDB-lite"/>
    </source>
</evidence>
<feature type="compositionally biased region" description="Polar residues" evidence="1">
    <location>
        <begin position="252"/>
        <end position="263"/>
    </location>
</feature>
<feature type="compositionally biased region" description="Pro residues" evidence="1">
    <location>
        <begin position="171"/>
        <end position="181"/>
    </location>
</feature>
<dbReference type="AlphaFoldDB" id="A0AAD3D1L4"/>
<evidence type="ECO:0000256" key="2">
    <source>
        <dbReference type="SAM" id="Phobius"/>
    </source>
</evidence>
<feature type="compositionally biased region" description="Polar residues" evidence="1">
    <location>
        <begin position="152"/>
        <end position="162"/>
    </location>
</feature>
<comment type="caution">
    <text evidence="3">The sequence shown here is derived from an EMBL/GenBank/DDBJ whole genome shotgun (WGS) entry which is preliminary data.</text>
</comment>
<feature type="compositionally biased region" description="Low complexity" evidence="1">
    <location>
        <begin position="204"/>
        <end position="247"/>
    </location>
</feature>
<sequence length="745" mass="81771">MTTENQSQLIDAPFRVKSTWDVYDEKREWCMTAKFEGESSRVHIRECNENGALQMWSTDSYGQIQLLTESKLCIRVKDRMLYLDQCFERGDIENTFEIHPDTNEISHVDIDGQRYLFGLREWRKWGRVLIFEEDDDNDTMQTWNFEIDPNALTESPTKSPTVSPSLQPSRSPTPLPSPSPSYSPSVSPSLQPSRSPTPIPSAKPSQVPSRRPTVSPSVSPSTLQPSRSHSMSPSTQSPSKLSSASPSEAVTVKSSTVQPSKSPMFSPSNTPSFSLSSKPSTLHPIGLPSQYPSISASSSPLSFPQRTPSAAPSFHPSTSPSSSPSHSPSLKKNDLYYENYNSSSYYNDDYYGNGTDIDDYYGNGTDTDDYYFNNGTDYRNATDDYYYDDYYDDDQDYNNSISDVSKAITLSPEIPSIRPSPSPSFAPTYKSLHKETKKPSAGPSLSPSISSTNQPSMGPSRSTSLNPSQYPSQSPSHLLTHQPFSVTKSPEVQGTRDVPTSGTDICELRDGKYGEETEKKHIVEYFYKMIYNEESSPNDLLKVLDKSIAEKVITDSGVFPQCSTQLSAGKSTIVGISSSPMDQFNSFCGPRCAVVEGSLTLYGSSSGSRQLSTEFELEDVMSSIEDALSSGALIEGSTELLDLSFLSPDDSLISKNSIGIPSNRTTPQASGESGFPIWAYIAAASGAIILAVIAFFAIRRRGKNNQNDVFRRGNIDINEISADAAPASIDRRDLTLQDDGSASFI</sequence>
<dbReference type="EMBL" id="BLLK01000047">
    <property type="protein sequence ID" value="GFH54835.1"/>
    <property type="molecule type" value="Genomic_DNA"/>
</dbReference>
<proteinExistence type="predicted"/>
<accession>A0AAD3D1L4</accession>
<feature type="compositionally biased region" description="Polar residues" evidence="1">
    <location>
        <begin position="457"/>
        <end position="503"/>
    </location>
</feature>
<name>A0AAD3D1L4_9STRA</name>
<feature type="region of interest" description="Disordered" evidence="1">
    <location>
        <begin position="413"/>
        <end position="503"/>
    </location>
</feature>